<comment type="caution">
    <text evidence="1">The sequence shown here is derived from an EMBL/GenBank/DDBJ whole genome shotgun (WGS) entry which is preliminary data.</text>
</comment>
<proteinExistence type="predicted"/>
<sequence>MNAPGTKSAIPSKFEMKPDNLPSSNGVYIDEADNEIVFDLEPSRYPFKIQLEEQLPKRMIEQFRHIISDKPINPEFQKYWDKRHRLVFPPIRSSSDTHLLLLDFWTLATRYLKYIQPKHEYQPGINILTQDRRVLTDVYVRMGSKIVIVADAIDPALDDIYAADLVSLAAGKQSSSFEGDIPEVIHGHEAILSKLCYAIMDECEEKPRWAMIYGGNNYVIYLVLPVLVGSTRRCVLVSSGALSIDDTETPFVSIMMYMLLSSDMSHESIAKTLGIEPIAGVLITASNQIGELNGNASEPAPVDFIYISSTLDPSAQLPFTRLPSDLKPTEDSHYGNEDSLNILLQYRIAGLASIVYQANGILAKTPLPSFESEFEDEVDTYRHLMRTKASQFIPTFYGCFKYRNAKIMILSDDGTSLQSFDGLSEQLRYGLYLNTIFYSLGESRQEIFNMLWDIHEAHVDIPGFGPNSVVIGGNGPTIILIGASMNHVCPGTLKCDMLQNARPNLGIIDTNKAISHKMKWIQDTIRQILGHKVEISEQEYFLPEVSGKAGHASAIPRRFEMEPENSSRSNGIYVNEDDEEHVYYLEPFRYPYTIQFEEDLPKRMIEQLQRVLRDDPIDPIFREYWDARHTLVSPPIRSISDVTLFLFDFWNLSIRYLRHIQPEIVPWVEFGAITQDRRIRTDLYVKTRSKTI</sequence>
<feature type="non-terminal residue" evidence="1">
    <location>
        <position position="692"/>
    </location>
</feature>
<gene>
    <name evidence="1" type="ORF">ACOLOM_LOCUS4999</name>
</gene>
<keyword evidence="2" id="KW-1185">Reference proteome</keyword>
<protein>
    <submittedName>
        <fullName evidence="1">2813_t:CDS:1</fullName>
    </submittedName>
</protein>
<reference evidence="1" key="1">
    <citation type="submission" date="2021-06" db="EMBL/GenBank/DDBJ databases">
        <authorList>
            <person name="Kallberg Y."/>
            <person name="Tangrot J."/>
            <person name="Rosling A."/>
        </authorList>
    </citation>
    <scope>NUCLEOTIDE SEQUENCE</scope>
    <source>
        <strain evidence="1">CL356</strain>
    </source>
</reference>
<name>A0ACA9LZ80_9GLOM</name>
<evidence type="ECO:0000313" key="2">
    <source>
        <dbReference type="Proteomes" id="UP000789525"/>
    </source>
</evidence>
<evidence type="ECO:0000313" key="1">
    <source>
        <dbReference type="EMBL" id="CAG8554805.1"/>
    </source>
</evidence>
<dbReference type="Proteomes" id="UP000789525">
    <property type="component" value="Unassembled WGS sequence"/>
</dbReference>
<dbReference type="EMBL" id="CAJVPT010008738">
    <property type="protein sequence ID" value="CAG8554805.1"/>
    <property type="molecule type" value="Genomic_DNA"/>
</dbReference>
<accession>A0ACA9LZ80</accession>
<organism evidence="1 2">
    <name type="scientific">Acaulospora colombiana</name>
    <dbReference type="NCBI Taxonomy" id="27376"/>
    <lineage>
        <taxon>Eukaryota</taxon>
        <taxon>Fungi</taxon>
        <taxon>Fungi incertae sedis</taxon>
        <taxon>Mucoromycota</taxon>
        <taxon>Glomeromycotina</taxon>
        <taxon>Glomeromycetes</taxon>
        <taxon>Diversisporales</taxon>
        <taxon>Acaulosporaceae</taxon>
        <taxon>Acaulospora</taxon>
    </lineage>
</organism>